<sequence>MANYQLSDVVEYRARSHINIYDSPKCDRLATQAALGRQLRVVDPPQPPLIKGGINGIDSVVQRDTTAVMVRLCEDDYPGWLDIRDVELLDPTETVYHPLVLSEAQIQEKLPIVITFAREAMNQSNYYLWGGTVGPNYDCSGLMQAAFVAAGIWLPRDAYQQEAFTKPVSISALEPGDLVFFGTPEKATHVGLYLGDNRYIHSSGQAQGRNGIGIDVLSENGDEVSQAYYQQLRGYGKVVASYQPRNRELGIGHRASGIGHRASGIGNW</sequence>
<dbReference type="EMBL" id="CP003614">
    <property type="protein sequence ID" value="AFZ06370.1"/>
    <property type="molecule type" value="Genomic_DNA"/>
</dbReference>
<dbReference type="SUPFAM" id="SSF82057">
    <property type="entry name" value="Prokaryotic SH3-related domain"/>
    <property type="match status" value="1"/>
</dbReference>
<keyword evidence="2" id="KW-0645">Protease</keyword>
<evidence type="ECO:0000313" key="7">
    <source>
        <dbReference type="Proteomes" id="UP000010478"/>
    </source>
</evidence>
<keyword evidence="7" id="KW-1185">Reference proteome</keyword>
<feature type="domain" description="NlpC/P60" evidence="5">
    <location>
        <begin position="107"/>
        <end position="240"/>
    </location>
</feature>
<dbReference type="KEGG" id="oni:Osc7112_1886"/>
<dbReference type="GO" id="GO:0008234">
    <property type="term" value="F:cysteine-type peptidase activity"/>
    <property type="evidence" value="ECO:0007669"/>
    <property type="project" value="UniProtKB-KW"/>
</dbReference>
<dbReference type="STRING" id="179408.Osc7112_1886"/>
<evidence type="ECO:0000259" key="5">
    <source>
        <dbReference type="PROSITE" id="PS51935"/>
    </source>
</evidence>
<dbReference type="Gene3D" id="2.30.30.40">
    <property type="entry name" value="SH3 Domains"/>
    <property type="match status" value="1"/>
</dbReference>
<proteinExistence type="inferred from homology"/>
<dbReference type="RefSeq" id="WP_015175681.1">
    <property type="nucleotide sequence ID" value="NC_019729.1"/>
</dbReference>
<dbReference type="PANTHER" id="PTHR47053">
    <property type="entry name" value="MUREIN DD-ENDOPEPTIDASE MEPH-RELATED"/>
    <property type="match status" value="1"/>
</dbReference>
<dbReference type="Proteomes" id="UP000010478">
    <property type="component" value="Chromosome"/>
</dbReference>
<dbReference type="Pfam" id="PF00877">
    <property type="entry name" value="NLPC_P60"/>
    <property type="match status" value="1"/>
</dbReference>
<dbReference type="eggNOG" id="COG0791">
    <property type="taxonomic scope" value="Bacteria"/>
</dbReference>
<evidence type="ECO:0000256" key="1">
    <source>
        <dbReference type="ARBA" id="ARBA00007074"/>
    </source>
</evidence>
<keyword evidence="4" id="KW-0788">Thiol protease</keyword>
<keyword evidence="3" id="KW-0378">Hydrolase</keyword>
<dbReference type="InterPro" id="IPR038765">
    <property type="entry name" value="Papain-like_cys_pep_sf"/>
</dbReference>
<dbReference type="Gene3D" id="3.90.1720.10">
    <property type="entry name" value="endopeptidase domain like (from Nostoc punctiforme)"/>
    <property type="match status" value="1"/>
</dbReference>
<dbReference type="PANTHER" id="PTHR47053:SF1">
    <property type="entry name" value="MUREIN DD-ENDOPEPTIDASE MEPH-RELATED"/>
    <property type="match status" value="1"/>
</dbReference>
<dbReference type="HOGENOM" id="CLU_092338_0_0_3"/>
<dbReference type="InterPro" id="IPR051202">
    <property type="entry name" value="Peptidase_C40"/>
</dbReference>
<evidence type="ECO:0000313" key="6">
    <source>
        <dbReference type="EMBL" id="AFZ06370.1"/>
    </source>
</evidence>
<organism evidence="6 7">
    <name type="scientific">Phormidium nigroviride PCC 7112</name>
    <dbReference type="NCBI Taxonomy" id="179408"/>
    <lineage>
        <taxon>Bacteria</taxon>
        <taxon>Bacillati</taxon>
        <taxon>Cyanobacteriota</taxon>
        <taxon>Cyanophyceae</taxon>
        <taxon>Oscillatoriophycideae</taxon>
        <taxon>Oscillatoriales</taxon>
        <taxon>Oscillatoriaceae</taxon>
        <taxon>Phormidium</taxon>
    </lineage>
</organism>
<comment type="similarity">
    <text evidence="1">Belongs to the peptidase C40 family.</text>
</comment>
<evidence type="ECO:0000256" key="2">
    <source>
        <dbReference type="ARBA" id="ARBA00022670"/>
    </source>
</evidence>
<gene>
    <name evidence="6" type="ORF">Osc7112_1886</name>
</gene>
<dbReference type="InterPro" id="IPR000064">
    <property type="entry name" value="NLP_P60_dom"/>
</dbReference>
<dbReference type="PATRIC" id="fig|179408.3.peg.2289"/>
<dbReference type="SUPFAM" id="SSF54001">
    <property type="entry name" value="Cysteine proteinases"/>
    <property type="match status" value="1"/>
</dbReference>
<evidence type="ECO:0000256" key="3">
    <source>
        <dbReference type="ARBA" id="ARBA00022801"/>
    </source>
</evidence>
<dbReference type="GO" id="GO:0006508">
    <property type="term" value="P:proteolysis"/>
    <property type="evidence" value="ECO:0007669"/>
    <property type="project" value="UniProtKB-KW"/>
</dbReference>
<reference evidence="6 7" key="1">
    <citation type="submission" date="2012-05" db="EMBL/GenBank/DDBJ databases">
        <title>Finished chromosome of genome of Oscillatoria sp. PCC 7112.</title>
        <authorList>
            <consortium name="US DOE Joint Genome Institute"/>
            <person name="Gugger M."/>
            <person name="Coursin T."/>
            <person name="Rippka R."/>
            <person name="Tandeau De Marsac N."/>
            <person name="Huntemann M."/>
            <person name="Wei C.-L."/>
            <person name="Han J."/>
            <person name="Detter J.C."/>
            <person name="Han C."/>
            <person name="Tapia R."/>
            <person name="Davenport K."/>
            <person name="Daligault H."/>
            <person name="Erkkila T."/>
            <person name="Gu W."/>
            <person name="Munk A.C.C."/>
            <person name="Teshima H."/>
            <person name="Xu Y."/>
            <person name="Chain P."/>
            <person name="Chen A."/>
            <person name="Krypides N."/>
            <person name="Mavromatis K."/>
            <person name="Markowitz V."/>
            <person name="Szeto E."/>
            <person name="Ivanova N."/>
            <person name="Mikhailova N."/>
            <person name="Ovchinnikova G."/>
            <person name="Pagani I."/>
            <person name="Pati A."/>
            <person name="Goodwin L."/>
            <person name="Peters L."/>
            <person name="Pitluck S."/>
            <person name="Woyke T."/>
            <person name="Kerfeld C."/>
        </authorList>
    </citation>
    <scope>NUCLEOTIDE SEQUENCE [LARGE SCALE GENOMIC DNA]</scope>
    <source>
        <strain evidence="6 7">PCC 7112</strain>
    </source>
</reference>
<name>K9VGI4_9CYAN</name>
<protein>
    <submittedName>
        <fullName evidence="6">NLP/P60 protein</fullName>
    </submittedName>
</protein>
<dbReference type="PROSITE" id="PS51935">
    <property type="entry name" value="NLPC_P60"/>
    <property type="match status" value="1"/>
</dbReference>
<dbReference type="AlphaFoldDB" id="K9VGI4"/>
<evidence type="ECO:0000256" key="4">
    <source>
        <dbReference type="ARBA" id="ARBA00022807"/>
    </source>
</evidence>
<accession>K9VGI4</accession>